<comment type="catalytic activity">
    <reaction evidence="12">
        <text>L-threonyl-[protein] + ATP = O-phospho-L-threonyl-[protein] + ADP + H(+)</text>
        <dbReference type="Rhea" id="RHEA:46608"/>
        <dbReference type="Rhea" id="RHEA-COMP:11060"/>
        <dbReference type="Rhea" id="RHEA-COMP:11605"/>
        <dbReference type="ChEBI" id="CHEBI:15378"/>
        <dbReference type="ChEBI" id="CHEBI:30013"/>
        <dbReference type="ChEBI" id="CHEBI:30616"/>
        <dbReference type="ChEBI" id="CHEBI:61977"/>
        <dbReference type="ChEBI" id="CHEBI:456216"/>
        <dbReference type="EC" id="2.7.11.1"/>
    </reaction>
</comment>
<evidence type="ECO:0000256" key="11">
    <source>
        <dbReference type="ARBA" id="ARBA00024334"/>
    </source>
</evidence>
<dbReference type="SMART" id="SM00220">
    <property type="entry name" value="S_TKc"/>
    <property type="match status" value="1"/>
</dbReference>
<dbReference type="FunFam" id="3.30.200.20:FF:000315">
    <property type="entry name" value="Calcium-dependent protein kinase 3"/>
    <property type="match status" value="1"/>
</dbReference>
<dbReference type="PROSITE" id="PS50011">
    <property type="entry name" value="PROTEIN_KINASE_DOM"/>
    <property type="match status" value="1"/>
</dbReference>
<sequence>MQHASVGYIFILLVLIHTITRLVGAVAGNVPRKLKAIGVCSHSSEKERILRALKGNGTMDMYQLGPVIGSGRFGKVRRATHRLSQQVVAMKIYNKAQVKVDDQIDLIRKEIDIMKEIDHPNVVRLYEILETSEYILIAMELCEGEDLGKLITRRNRLNEATARAIFQQLIEAISYLHRNNIIHRDIKPDNVFIQDNCSPLVVKILDFGLGSRDVVEPSKKLSAFCGTPAFMAPEIIFQESYDGKPVDAWSLGVLLYLMTVGKIPFDAKSTQALYKKILAGAFEIPTSISAELRDLLTNILVVDSNNRMRIEQIRHHPWLGLENQPTLAHIPSSLFVADSALHKEILAEMDGCGLDRLQLHDDLASKTYNGGTTWYRLLHLRRKKLATRAPPNDTDSTSLSSIDFSRFLKERISMAKNLTS</sequence>
<dbReference type="PANTHER" id="PTHR24346:SF30">
    <property type="entry name" value="MATERNAL EMBRYONIC LEUCINE ZIPPER KINASE"/>
    <property type="match status" value="1"/>
</dbReference>
<dbReference type="PROSITE" id="PS00108">
    <property type="entry name" value="PROTEIN_KINASE_ST"/>
    <property type="match status" value="1"/>
</dbReference>
<evidence type="ECO:0000256" key="6">
    <source>
        <dbReference type="ARBA" id="ARBA00022737"/>
    </source>
</evidence>
<dbReference type="GO" id="GO:0046872">
    <property type="term" value="F:metal ion binding"/>
    <property type="evidence" value="ECO:0007669"/>
    <property type="project" value="UniProtKB-KW"/>
</dbReference>
<keyword evidence="4" id="KW-0808">Transferase</keyword>
<evidence type="ECO:0000256" key="2">
    <source>
        <dbReference type="ARBA" id="ARBA00012513"/>
    </source>
</evidence>
<evidence type="ECO:0000256" key="4">
    <source>
        <dbReference type="ARBA" id="ARBA00022679"/>
    </source>
</evidence>
<dbReference type="PANTHER" id="PTHR24346">
    <property type="entry name" value="MAP/MICROTUBULE AFFINITY-REGULATING KINASE"/>
    <property type="match status" value="1"/>
</dbReference>
<evidence type="ECO:0000256" key="16">
    <source>
        <dbReference type="SAM" id="Phobius"/>
    </source>
</evidence>
<dbReference type="CDD" id="cd14003">
    <property type="entry name" value="STKc_AMPK-like"/>
    <property type="match status" value="1"/>
</dbReference>
<evidence type="ECO:0000313" key="19">
    <source>
        <dbReference type="EMBL" id="VFT90732.1"/>
    </source>
</evidence>
<dbReference type="SUPFAM" id="SSF56112">
    <property type="entry name" value="Protein kinase-like (PK-like)"/>
    <property type="match status" value="1"/>
</dbReference>
<dbReference type="InterPro" id="IPR011009">
    <property type="entry name" value="Kinase-like_dom_sf"/>
</dbReference>
<dbReference type="InterPro" id="IPR008271">
    <property type="entry name" value="Ser/Thr_kinase_AS"/>
</dbReference>
<dbReference type="Pfam" id="PF00069">
    <property type="entry name" value="Pkinase"/>
    <property type="match status" value="1"/>
</dbReference>
<evidence type="ECO:0000256" key="14">
    <source>
        <dbReference type="PROSITE-ProRule" id="PRU10141"/>
    </source>
</evidence>
<comment type="similarity">
    <text evidence="11">Belongs to the protein kinase superfamily. Ser/Thr protein kinase family. CDPK subfamily.</text>
</comment>
<gene>
    <name evidence="19" type="primary">Aste57867_13901</name>
    <name evidence="18" type="ORF">As57867_013850</name>
    <name evidence="19" type="ORF">ASTE57867_13901</name>
</gene>
<keyword evidence="20" id="KW-1185">Reference proteome</keyword>
<feature type="domain" description="Protein kinase" evidence="17">
    <location>
        <begin position="62"/>
        <end position="319"/>
    </location>
</feature>
<evidence type="ECO:0000256" key="3">
    <source>
        <dbReference type="ARBA" id="ARBA00022527"/>
    </source>
</evidence>
<comment type="catalytic activity">
    <reaction evidence="13">
        <text>L-seryl-[protein] + ATP = O-phospho-L-seryl-[protein] + ADP + H(+)</text>
        <dbReference type="Rhea" id="RHEA:17989"/>
        <dbReference type="Rhea" id="RHEA-COMP:9863"/>
        <dbReference type="Rhea" id="RHEA-COMP:11604"/>
        <dbReference type="ChEBI" id="CHEBI:15378"/>
        <dbReference type="ChEBI" id="CHEBI:29999"/>
        <dbReference type="ChEBI" id="CHEBI:30616"/>
        <dbReference type="ChEBI" id="CHEBI:83421"/>
        <dbReference type="ChEBI" id="CHEBI:456216"/>
        <dbReference type="EC" id="2.7.11.1"/>
    </reaction>
</comment>
<reference evidence="18" key="2">
    <citation type="submission" date="2019-06" db="EMBL/GenBank/DDBJ databases">
        <title>Genomics analysis of Aphanomyces spp. identifies a new class of oomycete effector associated with host adaptation.</title>
        <authorList>
            <person name="Gaulin E."/>
        </authorList>
    </citation>
    <scope>NUCLEOTIDE SEQUENCE</scope>
    <source>
        <strain evidence="18">CBS 578.67</strain>
    </source>
</reference>
<evidence type="ECO:0000256" key="9">
    <source>
        <dbReference type="ARBA" id="ARBA00022837"/>
    </source>
</evidence>
<protein>
    <recommendedName>
        <fullName evidence="2">non-specific serine/threonine protein kinase</fullName>
        <ecNumber evidence="2">2.7.11.1</ecNumber>
    </recommendedName>
</protein>
<dbReference type="Gene3D" id="1.10.510.10">
    <property type="entry name" value="Transferase(Phosphotransferase) domain 1"/>
    <property type="match status" value="1"/>
</dbReference>
<evidence type="ECO:0000256" key="13">
    <source>
        <dbReference type="ARBA" id="ARBA00048679"/>
    </source>
</evidence>
<dbReference type="AlphaFoldDB" id="A0A485KZC5"/>
<dbReference type="EC" id="2.7.11.1" evidence="2"/>
<evidence type="ECO:0000256" key="7">
    <source>
        <dbReference type="ARBA" id="ARBA00022741"/>
    </source>
</evidence>
<keyword evidence="5" id="KW-0479">Metal-binding</keyword>
<comment type="cofactor">
    <cofactor evidence="1">
        <name>Mg(2+)</name>
        <dbReference type="ChEBI" id="CHEBI:18420"/>
    </cofactor>
</comment>
<feature type="binding site" evidence="14">
    <location>
        <position position="91"/>
    </location>
    <ligand>
        <name>ATP</name>
        <dbReference type="ChEBI" id="CHEBI:30616"/>
    </ligand>
</feature>
<keyword evidence="7 14" id="KW-0547">Nucleotide-binding</keyword>
<dbReference type="OrthoDB" id="193931at2759"/>
<evidence type="ECO:0000259" key="17">
    <source>
        <dbReference type="PROSITE" id="PS50011"/>
    </source>
</evidence>
<dbReference type="InterPro" id="IPR017441">
    <property type="entry name" value="Protein_kinase_ATP_BS"/>
</dbReference>
<dbReference type="GO" id="GO:0005524">
    <property type="term" value="F:ATP binding"/>
    <property type="evidence" value="ECO:0007669"/>
    <property type="project" value="UniProtKB-UniRule"/>
</dbReference>
<evidence type="ECO:0000313" key="18">
    <source>
        <dbReference type="EMBL" id="KAF0695284.1"/>
    </source>
</evidence>
<keyword evidence="16" id="KW-0812">Transmembrane</keyword>
<dbReference type="FunFam" id="1.10.510.10:FF:000956">
    <property type="entry name" value="CAMK family protein kinase"/>
    <property type="match status" value="1"/>
</dbReference>
<evidence type="ECO:0000256" key="12">
    <source>
        <dbReference type="ARBA" id="ARBA00047899"/>
    </source>
</evidence>
<evidence type="ECO:0000256" key="8">
    <source>
        <dbReference type="ARBA" id="ARBA00022777"/>
    </source>
</evidence>
<dbReference type="GO" id="GO:0005737">
    <property type="term" value="C:cytoplasm"/>
    <property type="evidence" value="ECO:0007669"/>
    <property type="project" value="TreeGrafter"/>
</dbReference>
<organism evidence="19 20">
    <name type="scientific">Aphanomyces stellatus</name>
    <dbReference type="NCBI Taxonomy" id="120398"/>
    <lineage>
        <taxon>Eukaryota</taxon>
        <taxon>Sar</taxon>
        <taxon>Stramenopiles</taxon>
        <taxon>Oomycota</taxon>
        <taxon>Saprolegniomycetes</taxon>
        <taxon>Saprolegniales</taxon>
        <taxon>Verrucalvaceae</taxon>
        <taxon>Aphanomyces</taxon>
    </lineage>
</organism>
<keyword evidence="8" id="KW-0418">Kinase</keyword>
<dbReference type="GO" id="GO:0035556">
    <property type="term" value="P:intracellular signal transduction"/>
    <property type="evidence" value="ECO:0007669"/>
    <property type="project" value="TreeGrafter"/>
</dbReference>
<keyword evidence="6" id="KW-0677">Repeat</keyword>
<evidence type="ECO:0000256" key="10">
    <source>
        <dbReference type="ARBA" id="ARBA00022840"/>
    </source>
</evidence>
<proteinExistence type="inferred from homology"/>
<name>A0A485KZC5_9STRA</name>
<dbReference type="PROSITE" id="PS00107">
    <property type="entry name" value="PROTEIN_KINASE_ATP"/>
    <property type="match status" value="1"/>
</dbReference>
<evidence type="ECO:0000313" key="20">
    <source>
        <dbReference type="Proteomes" id="UP000332933"/>
    </source>
</evidence>
<dbReference type="GO" id="GO:0004674">
    <property type="term" value="F:protein serine/threonine kinase activity"/>
    <property type="evidence" value="ECO:0007669"/>
    <property type="project" value="UniProtKB-KW"/>
</dbReference>
<dbReference type="EMBL" id="CAADRA010005512">
    <property type="protein sequence ID" value="VFT90732.1"/>
    <property type="molecule type" value="Genomic_DNA"/>
</dbReference>
<feature type="transmembrane region" description="Helical" evidence="16">
    <location>
        <begin position="6"/>
        <end position="27"/>
    </location>
</feature>
<keyword evidence="3 15" id="KW-0723">Serine/threonine-protein kinase</keyword>
<accession>A0A485KZC5</accession>
<keyword evidence="9" id="KW-0106">Calcium</keyword>
<keyword evidence="10 14" id="KW-0067">ATP-binding</keyword>
<reference evidence="19 20" key="1">
    <citation type="submission" date="2019-03" db="EMBL/GenBank/DDBJ databases">
        <authorList>
            <person name="Gaulin E."/>
            <person name="Dumas B."/>
        </authorList>
    </citation>
    <scope>NUCLEOTIDE SEQUENCE [LARGE SCALE GENOMIC DNA]</scope>
    <source>
        <strain evidence="19">CBS 568.67</strain>
    </source>
</reference>
<dbReference type="EMBL" id="VJMH01005491">
    <property type="protein sequence ID" value="KAF0695284.1"/>
    <property type="molecule type" value="Genomic_DNA"/>
</dbReference>
<dbReference type="InterPro" id="IPR000719">
    <property type="entry name" value="Prot_kinase_dom"/>
</dbReference>
<evidence type="ECO:0000256" key="15">
    <source>
        <dbReference type="RuleBase" id="RU000304"/>
    </source>
</evidence>
<keyword evidence="16" id="KW-1133">Transmembrane helix</keyword>
<dbReference type="Proteomes" id="UP000332933">
    <property type="component" value="Unassembled WGS sequence"/>
</dbReference>
<evidence type="ECO:0000256" key="1">
    <source>
        <dbReference type="ARBA" id="ARBA00001946"/>
    </source>
</evidence>
<evidence type="ECO:0000256" key="5">
    <source>
        <dbReference type="ARBA" id="ARBA00022723"/>
    </source>
</evidence>
<keyword evidence="16" id="KW-0472">Membrane</keyword>